<evidence type="ECO:0000313" key="3">
    <source>
        <dbReference type="EMBL" id="PPK87594.1"/>
    </source>
</evidence>
<dbReference type="OrthoDB" id="9797014at2"/>
<dbReference type="SUPFAM" id="SSF54909">
    <property type="entry name" value="Dimeric alpha+beta barrel"/>
    <property type="match status" value="1"/>
</dbReference>
<dbReference type="InterPro" id="IPR051807">
    <property type="entry name" value="Sec-metab_biosynth-assoc"/>
</dbReference>
<dbReference type="Proteomes" id="UP000237662">
    <property type="component" value="Unassembled WGS sequence"/>
</dbReference>
<dbReference type="NCBIfam" id="NF009508">
    <property type="entry name" value="PRK12866.1"/>
    <property type="match status" value="1"/>
</dbReference>
<dbReference type="Gene3D" id="3.30.70.1060">
    <property type="entry name" value="Dimeric alpha+beta barrel"/>
    <property type="match status" value="1"/>
</dbReference>
<dbReference type="PANTHER" id="PTHR33606">
    <property type="entry name" value="PROTEIN YCII"/>
    <property type="match status" value="1"/>
</dbReference>
<name>A0A2S6I7W4_9BACT</name>
<organism evidence="3 4">
    <name type="scientific">Neolewinella xylanilytica</name>
    <dbReference type="NCBI Taxonomy" id="1514080"/>
    <lineage>
        <taxon>Bacteria</taxon>
        <taxon>Pseudomonadati</taxon>
        <taxon>Bacteroidota</taxon>
        <taxon>Saprospiria</taxon>
        <taxon>Saprospirales</taxon>
        <taxon>Lewinellaceae</taxon>
        <taxon>Neolewinella</taxon>
    </lineage>
</organism>
<evidence type="ECO:0000313" key="4">
    <source>
        <dbReference type="Proteomes" id="UP000237662"/>
    </source>
</evidence>
<feature type="domain" description="YCII-related" evidence="2">
    <location>
        <begin position="2"/>
        <end position="86"/>
    </location>
</feature>
<dbReference type="EMBL" id="PTJC01000005">
    <property type="protein sequence ID" value="PPK87594.1"/>
    <property type="molecule type" value="Genomic_DNA"/>
</dbReference>
<accession>A0A2S6I7W4</accession>
<reference evidence="3 4" key="1">
    <citation type="submission" date="2018-02" db="EMBL/GenBank/DDBJ databases">
        <title>Genomic Encyclopedia of Archaeal and Bacterial Type Strains, Phase II (KMG-II): from individual species to whole genera.</title>
        <authorList>
            <person name="Goeker M."/>
        </authorList>
    </citation>
    <scope>NUCLEOTIDE SEQUENCE [LARGE SCALE GENOMIC DNA]</scope>
    <source>
        <strain evidence="3 4">DSM 29526</strain>
    </source>
</reference>
<gene>
    <name evidence="3" type="ORF">CLV84_0539</name>
</gene>
<comment type="caution">
    <text evidence="3">The sequence shown here is derived from an EMBL/GenBank/DDBJ whole genome shotgun (WGS) entry which is preliminary data.</text>
</comment>
<evidence type="ECO:0000256" key="1">
    <source>
        <dbReference type="ARBA" id="ARBA00007689"/>
    </source>
</evidence>
<comment type="similarity">
    <text evidence="1">Belongs to the YciI family.</text>
</comment>
<protein>
    <recommendedName>
        <fullName evidence="2">YCII-related domain-containing protein</fullName>
    </recommendedName>
</protein>
<dbReference type="PANTHER" id="PTHR33606:SF3">
    <property type="entry name" value="PROTEIN YCII"/>
    <property type="match status" value="1"/>
</dbReference>
<proteinExistence type="inferred from homology"/>
<dbReference type="RefSeq" id="WP_104418189.1">
    <property type="nucleotide sequence ID" value="NZ_PTJC01000005.1"/>
</dbReference>
<dbReference type="InterPro" id="IPR005545">
    <property type="entry name" value="YCII"/>
</dbReference>
<dbReference type="AlphaFoldDB" id="A0A2S6I7W4"/>
<keyword evidence="4" id="KW-1185">Reference proteome</keyword>
<sequence>MNHYILFYETVDGYVEKRQPYRDQHLRLANEFRERGELVMAGAYDPADGAALVFKGESEDVAENFARKDPYVMKGLVNRWWVRKWSVVVG</sequence>
<dbReference type="Pfam" id="PF03795">
    <property type="entry name" value="YCII"/>
    <property type="match status" value="1"/>
</dbReference>
<dbReference type="InterPro" id="IPR011008">
    <property type="entry name" value="Dimeric_a/b-barrel"/>
</dbReference>
<evidence type="ECO:0000259" key="2">
    <source>
        <dbReference type="Pfam" id="PF03795"/>
    </source>
</evidence>